<evidence type="ECO:0000313" key="2">
    <source>
        <dbReference type="Proteomes" id="UP000683551"/>
    </source>
</evidence>
<evidence type="ECO:0000313" key="1">
    <source>
        <dbReference type="EMBL" id="QWY77707.1"/>
    </source>
</evidence>
<organism evidence="1 2">
    <name type="scientific">Ferrovum myxofaciens</name>
    <dbReference type="NCBI Taxonomy" id="416213"/>
    <lineage>
        <taxon>Bacteria</taxon>
        <taxon>Pseudomonadati</taxon>
        <taxon>Pseudomonadota</taxon>
        <taxon>Betaproteobacteria</taxon>
        <taxon>Ferrovales</taxon>
        <taxon>Ferrovaceae</taxon>
        <taxon>Ferrovum</taxon>
    </lineage>
</organism>
<dbReference type="EMBL" id="CP071137">
    <property type="protein sequence ID" value="QWY77707.1"/>
    <property type="molecule type" value="Genomic_DNA"/>
</dbReference>
<sequence length="200" mass="23254">MENLFILHLFSQQFQYDDAKIVGTRDSLLKLRNALNKLLRNDAAKEEVLGFFVVDGEGFNLKIEKVSNDEALNLPSLPYTETSTVSSDESFDKSINNVLASMVGRFQSELFATDEKNLEKYWHFRWNNNTSVELNTYEFTEMLEIYNRNCRKWEEHHNGISCVVERVRDKYLMPKIHEFLAALRTTLTDPSVVSSNSIDR</sequence>
<dbReference type="RefSeq" id="WP_273145039.1">
    <property type="nucleotide sequence ID" value="NZ_CP053675.1"/>
</dbReference>
<protein>
    <submittedName>
        <fullName evidence="1">Uncharacterized protein</fullName>
    </submittedName>
</protein>
<proteinExistence type="predicted"/>
<dbReference type="AlphaFoldDB" id="A0A9E6SXP6"/>
<name>A0A9E6SXP6_9PROT</name>
<dbReference type="Proteomes" id="UP000683551">
    <property type="component" value="Chromosome"/>
</dbReference>
<gene>
    <name evidence="1" type="ORF">JZL65_01060</name>
</gene>
<reference evidence="1" key="1">
    <citation type="submission" date="2021-02" db="EMBL/GenBank/DDBJ databases">
        <title>Comparative genomics of Ferrovum myxofaciens strains, predominant extremophile bacteria forming large biofilm stalactites in acid mine ecosystems.</title>
        <authorList>
            <person name="Burkartova K."/>
            <person name="Ridl J."/>
            <person name="Pajer P."/>
            <person name="Falteisek L."/>
        </authorList>
    </citation>
    <scope>NUCLEOTIDE SEQUENCE</scope>
    <source>
        <strain evidence="1">MI1III</strain>
    </source>
</reference>
<accession>A0A9E6SXP6</accession>